<dbReference type="InterPro" id="IPR007554">
    <property type="entry name" value="Glycerophosphate_synth"/>
</dbReference>
<dbReference type="GO" id="GO:0016020">
    <property type="term" value="C:membrane"/>
    <property type="evidence" value="ECO:0007669"/>
    <property type="project" value="InterPro"/>
</dbReference>
<organism evidence="1 2">
    <name type="scientific">Candidatus Zymogenus saltonus</name>
    <dbReference type="NCBI Taxonomy" id="2844893"/>
    <lineage>
        <taxon>Bacteria</taxon>
        <taxon>Deltaproteobacteria</taxon>
        <taxon>Candidatus Zymogenia</taxon>
        <taxon>Candidatus Zymogeniales</taxon>
        <taxon>Candidatus Zymogenaceae</taxon>
        <taxon>Candidatus Zymogenus</taxon>
    </lineage>
</organism>
<reference evidence="1" key="1">
    <citation type="journal article" date="2021" name="Environ. Microbiol.">
        <title>Genomic characterization of three novel Desulfobacterota classes expand the metabolic and phylogenetic diversity of the phylum.</title>
        <authorList>
            <person name="Murphy C.L."/>
            <person name="Biggerstaff J."/>
            <person name="Eichhorn A."/>
            <person name="Ewing E."/>
            <person name="Shahan R."/>
            <person name="Soriano D."/>
            <person name="Stewart S."/>
            <person name="VanMol K."/>
            <person name="Walker R."/>
            <person name="Walters P."/>
            <person name="Elshahed M.S."/>
            <person name="Youssef N.H."/>
        </authorList>
    </citation>
    <scope>NUCLEOTIDE SEQUENCE</scope>
    <source>
        <strain evidence="1">Zod_Metabat.24</strain>
    </source>
</reference>
<proteinExistence type="predicted"/>
<evidence type="ECO:0000313" key="2">
    <source>
        <dbReference type="Proteomes" id="UP000809273"/>
    </source>
</evidence>
<dbReference type="Proteomes" id="UP000809273">
    <property type="component" value="Unassembled WGS sequence"/>
</dbReference>
<name>A0A9D8KET5_9DELT</name>
<reference evidence="1" key="2">
    <citation type="submission" date="2021-01" db="EMBL/GenBank/DDBJ databases">
        <authorList>
            <person name="Hahn C.R."/>
            <person name="Youssef N.H."/>
            <person name="Elshahed M."/>
        </authorList>
    </citation>
    <scope>NUCLEOTIDE SEQUENCE</scope>
    <source>
        <strain evidence="1">Zod_Metabat.24</strain>
    </source>
</reference>
<accession>A0A9D8KET5</accession>
<sequence>MKKRAHILFIPFHRISLLEMMPIALKLVEDGIYAPLFLLRSSAFSRDDAAMVKESGMEVYSLWDFFRFRFKNEKKRHEKKAEDTSKMESSPQGKSGQFKKRMKSFFRFFMPEILWETLKYIYRILEAHLLYRQKRIFGLVVISDTLPGVEPPFIKVANRYNIPSLIVPFSLITPMGTAKIRLLKKDYKRNYSLKSIKNRLASRFFPTWVYEYEGEKMLAHPVSWALASRIVGVFPDQPWSICGGEATLVAVENGFVYDLFKKQGVPEKKMVLTGKPSMDAVYCASQKDKREVILRELGLSERDKVLLCAVPQLAEHEIMSWEKHWKEIEFLLSTFMKFSNMSVVLSLHPRSNLEDYRKLSEKYRATIAGRRIYELLPIADVFVATFSTTVMYAVGIGTPTVVVDFYSLGYDIYDNLPGVKIVREIDKLAATLHHLNSGVGKRIKMKKEDERRWILLDGKCTDRIAEELYCLAEKE</sequence>
<protein>
    <submittedName>
        <fullName evidence="1">CDP-glycerol glycerophosphotransferase family protein</fullName>
    </submittedName>
</protein>
<dbReference type="Gene3D" id="3.40.50.12580">
    <property type="match status" value="1"/>
</dbReference>
<dbReference type="GO" id="GO:0047355">
    <property type="term" value="F:CDP-glycerol glycerophosphotransferase activity"/>
    <property type="evidence" value="ECO:0007669"/>
    <property type="project" value="InterPro"/>
</dbReference>
<dbReference type="Pfam" id="PF04464">
    <property type="entry name" value="Glyphos_transf"/>
    <property type="match status" value="1"/>
</dbReference>
<comment type="caution">
    <text evidence="1">The sequence shown here is derived from an EMBL/GenBank/DDBJ whole genome shotgun (WGS) entry which is preliminary data.</text>
</comment>
<dbReference type="EMBL" id="JAFGIX010000028">
    <property type="protein sequence ID" value="MBN1572789.1"/>
    <property type="molecule type" value="Genomic_DNA"/>
</dbReference>
<dbReference type="SUPFAM" id="SSF53756">
    <property type="entry name" value="UDP-Glycosyltransferase/glycogen phosphorylase"/>
    <property type="match status" value="1"/>
</dbReference>
<gene>
    <name evidence="1" type="ORF">JW984_06280</name>
</gene>
<evidence type="ECO:0000313" key="1">
    <source>
        <dbReference type="EMBL" id="MBN1572789.1"/>
    </source>
</evidence>
<dbReference type="AlphaFoldDB" id="A0A9D8KET5"/>
<dbReference type="InterPro" id="IPR043148">
    <property type="entry name" value="TagF_C"/>
</dbReference>